<dbReference type="InterPro" id="IPR035093">
    <property type="entry name" value="RelE/ParE_toxin_dom_sf"/>
</dbReference>
<evidence type="ECO:0000313" key="2">
    <source>
        <dbReference type="Proteomes" id="UP000176902"/>
    </source>
</evidence>
<dbReference type="SUPFAM" id="SSF143011">
    <property type="entry name" value="RelE-like"/>
    <property type="match status" value="1"/>
</dbReference>
<gene>
    <name evidence="1" type="ORF">A3C59_01260</name>
</gene>
<dbReference type="AlphaFoldDB" id="A0A1F5JX51"/>
<dbReference type="STRING" id="1797768.A3C59_01260"/>
<evidence type="ECO:0000313" key="1">
    <source>
        <dbReference type="EMBL" id="OGE33225.1"/>
    </source>
</evidence>
<proteinExistence type="predicted"/>
<accession>A0A1F5JX51</accession>
<protein>
    <recommendedName>
        <fullName evidence="3">Plasmid stabilization protein</fullName>
    </recommendedName>
</protein>
<comment type="caution">
    <text evidence="1">The sequence shown here is derived from an EMBL/GenBank/DDBJ whole genome shotgun (WGS) entry which is preliminary data.</text>
</comment>
<evidence type="ECO:0008006" key="3">
    <source>
        <dbReference type="Google" id="ProtNLM"/>
    </source>
</evidence>
<organism evidence="1 2">
    <name type="scientific">Candidatus Daviesbacteria bacterium RIFCSPHIGHO2_02_FULL_36_13</name>
    <dbReference type="NCBI Taxonomy" id="1797768"/>
    <lineage>
        <taxon>Bacteria</taxon>
        <taxon>Candidatus Daviesiibacteriota</taxon>
    </lineage>
</organism>
<dbReference type="Proteomes" id="UP000176902">
    <property type="component" value="Unassembled WGS sequence"/>
</dbReference>
<name>A0A1F5JX51_9BACT</name>
<reference evidence="1 2" key="1">
    <citation type="journal article" date="2016" name="Nat. Commun.">
        <title>Thousands of microbial genomes shed light on interconnected biogeochemical processes in an aquifer system.</title>
        <authorList>
            <person name="Anantharaman K."/>
            <person name="Brown C.T."/>
            <person name="Hug L.A."/>
            <person name="Sharon I."/>
            <person name="Castelle C.J."/>
            <person name="Probst A.J."/>
            <person name="Thomas B.C."/>
            <person name="Singh A."/>
            <person name="Wilkins M.J."/>
            <person name="Karaoz U."/>
            <person name="Brodie E.L."/>
            <person name="Williams K.H."/>
            <person name="Hubbard S.S."/>
            <person name="Banfield J.F."/>
        </authorList>
    </citation>
    <scope>NUCLEOTIDE SEQUENCE [LARGE SCALE GENOMIC DNA]</scope>
</reference>
<dbReference type="EMBL" id="MFCV01000012">
    <property type="protein sequence ID" value="OGE33225.1"/>
    <property type="molecule type" value="Genomic_DNA"/>
</dbReference>
<sequence length="92" mass="10869">MKVKPLNPRLAKYLRNHNLIKKFDKQLTLLLENPKHPSLNTELLEPKHMRVYSFRIDRKYRVNFGIVAGEIEVFDITIIISRVALHEFAKLS</sequence>